<dbReference type="NCBIfam" id="NF002091">
    <property type="entry name" value="PRK00924.1"/>
    <property type="match status" value="1"/>
</dbReference>
<dbReference type="GO" id="GO:0042840">
    <property type="term" value="P:D-glucuronate catabolic process"/>
    <property type="evidence" value="ECO:0007669"/>
    <property type="project" value="TreeGrafter"/>
</dbReference>
<reference evidence="8 9" key="1">
    <citation type="submission" date="2020-08" db="EMBL/GenBank/DDBJ databases">
        <title>Genome sequence of Thermomonas carbonis KCTC 42013T.</title>
        <authorList>
            <person name="Hyun D.-W."/>
            <person name="Bae J.-W."/>
        </authorList>
    </citation>
    <scope>NUCLEOTIDE SEQUENCE [LARGE SCALE GENOMIC DNA]</scope>
    <source>
        <strain evidence="8 9">KCTC 42013</strain>
    </source>
</reference>
<comment type="function">
    <text evidence="7">Catalyzes the isomerization of 5-dehydro-4-deoxy-D-glucuronate to 3-deoxy-D-glycero-2,5-hexodiulosonate.</text>
</comment>
<comment type="catalytic activity">
    <reaction evidence="1 7">
        <text>5-dehydro-4-deoxy-D-glucuronate = 3-deoxy-D-glycero-2,5-hexodiulosonate</text>
        <dbReference type="Rhea" id="RHEA:23896"/>
        <dbReference type="ChEBI" id="CHEBI:17117"/>
        <dbReference type="ChEBI" id="CHEBI:29071"/>
        <dbReference type="EC" id="5.3.1.17"/>
    </reaction>
</comment>
<feature type="binding site" evidence="7">
    <location>
        <position position="207"/>
    </location>
    <ligand>
        <name>Zn(2+)</name>
        <dbReference type="ChEBI" id="CHEBI:29105"/>
    </ligand>
</feature>
<keyword evidence="6 7" id="KW-0413">Isomerase</keyword>
<dbReference type="AlphaFoldDB" id="A0A7G9STG3"/>
<keyword evidence="5 7" id="KW-0862">Zinc</keyword>
<dbReference type="GO" id="GO:0008697">
    <property type="term" value="F:4-deoxy-L-threo-5-hexosulose-uronate ketol-isomerase activity"/>
    <property type="evidence" value="ECO:0007669"/>
    <property type="project" value="UniProtKB-UniRule"/>
</dbReference>
<dbReference type="GO" id="GO:0045490">
    <property type="term" value="P:pectin catabolic process"/>
    <property type="evidence" value="ECO:0007669"/>
    <property type="project" value="UniProtKB-UniRule"/>
</dbReference>
<evidence type="ECO:0000256" key="6">
    <source>
        <dbReference type="ARBA" id="ARBA00023235"/>
    </source>
</evidence>
<dbReference type="SUPFAM" id="SSF51182">
    <property type="entry name" value="RmlC-like cupins"/>
    <property type="match status" value="1"/>
</dbReference>
<evidence type="ECO:0000256" key="7">
    <source>
        <dbReference type="HAMAP-Rule" id="MF_00687"/>
    </source>
</evidence>
<dbReference type="Gene3D" id="2.60.120.520">
    <property type="entry name" value="pectin degrading enzyme 5-keto 4- deoxyuronate isomerase, domain 1"/>
    <property type="match status" value="1"/>
</dbReference>
<dbReference type="GO" id="GO:0019698">
    <property type="term" value="P:D-galacturonate catabolic process"/>
    <property type="evidence" value="ECO:0007669"/>
    <property type="project" value="TreeGrafter"/>
</dbReference>
<comment type="pathway">
    <text evidence="2 7">Glycan metabolism; pectin degradation; 2-dehydro-3-deoxy-D-gluconate from pectin: step 4/5.</text>
</comment>
<dbReference type="HAMAP" id="MF_00687">
    <property type="entry name" value="KduI"/>
    <property type="match status" value="1"/>
</dbReference>
<dbReference type="InterPro" id="IPR011051">
    <property type="entry name" value="RmlC_Cupin_sf"/>
</dbReference>
<dbReference type="Proteomes" id="UP000515804">
    <property type="component" value="Chromosome"/>
</dbReference>
<evidence type="ECO:0000256" key="1">
    <source>
        <dbReference type="ARBA" id="ARBA00000552"/>
    </source>
</evidence>
<keyword evidence="9" id="KW-1185">Reference proteome</keyword>
<dbReference type="UniPathway" id="UPA00545">
    <property type="reaction ID" value="UER00826"/>
</dbReference>
<sequence>MFSKTYHATHPDMMSGASNDQLRDRYLVGEMFVADDIRLSYSHNERFVIGGAAPVSKSVELPKQTEPASAAGHPFLERRELGVINVGGGTGTVTVDGSSFELGPKDGLYIAMGSNDVSFASADAANPAKFYLASTPAHARFETKQLSIKNAVSLERGALETSNERTIYQFIVPATCQSSQLLLGLTVLKTGSVWNTMPPHLHDRRSEIYFYFDLAANDRVYHFMGEPDAQRHIVVQNDEAVISPPWSIHMGSGTSNYAFIWAMGGENLDYTDMHVLDICQLK</sequence>
<organism evidence="8 9">
    <name type="scientific">Thermomonas carbonis</name>
    <dbReference type="NCBI Taxonomy" id="1463158"/>
    <lineage>
        <taxon>Bacteria</taxon>
        <taxon>Pseudomonadati</taxon>
        <taxon>Pseudomonadota</taxon>
        <taxon>Gammaproteobacteria</taxon>
        <taxon>Lysobacterales</taxon>
        <taxon>Lysobacteraceae</taxon>
        <taxon>Thermomonas</taxon>
    </lineage>
</organism>
<evidence type="ECO:0000256" key="2">
    <source>
        <dbReference type="ARBA" id="ARBA00005148"/>
    </source>
</evidence>
<dbReference type="InterPro" id="IPR007045">
    <property type="entry name" value="KduI"/>
</dbReference>
<dbReference type="PANTHER" id="PTHR38461:SF1">
    <property type="entry name" value="4-DEOXY-L-THREO-5-HEXOSULOSE-URONATE KETOL-ISOMERASE"/>
    <property type="match status" value="1"/>
</dbReference>
<dbReference type="PANTHER" id="PTHR38461">
    <property type="entry name" value="4-DEOXY-L-THREO-5-HEXOSULOSE-URONATE KETOL-ISOMERASE"/>
    <property type="match status" value="1"/>
</dbReference>
<keyword evidence="4 7" id="KW-0479">Metal-binding</keyword>
<gene>
    <name evidence="7 8" type="primary">kduI</name>
    <name evidence="8" type="ORF">H9L16_06115</name>
</gene>
<dbReference type="InterPro" id="IPR021120">
    <property type="entry name" value="KduI/IolB_isomerase"/>
</dbReference>
<accession>A0A7G9STG3</accession>
<dbReference type="Pfam" id="PF04962">
    <property type="entry name" value="KduI"/>
    <property type="match status" value="1"/>
</dbReference>
<comment type="cofactor">
    <cofactor evidence="7">
        <name>Zn(2+)</name>
        <dbReference type="ChEBI" id="CHEBI:29105"/>
    </cofactor>
    <text evidence="7">Binds 1 zinc ion per subunit.</text>
</comment>
<protein>
    <recommendedName>
        <fullName evidence="7">4-deoxy-L-threo-5-hexosulose-uronate ketol-isomerase</fullName>
        <ecNumber evidence="7">5.3.1.17</ecNumber>
    </recommendedName>
    <alternativeName>
        <fullName evidence="7">5-keto-4-deoxyuronate isomerase</fullName>
    </alternativeName>
    <alternativeName>
        <fullName evidence="7">DKI isomerase</fullName>
    </alternativeName>
</protein>
<evidence type="ECO:0000313" key="9">
    <source>
        <dbReference type="Proteomes" id="UP000515804"/>
    </source>
</evidence>
<dbReference type="InterPro" id="IPR027449">
    <property type="entry name" value="KduI_N"/>
</dbReference>
<dbReference type="RefSeq" id="WP_187553653.1">
    <property type="nucleotide sequence ID" value="NZ_BMZL01000002.1"/>
</dbReference>
<dbReference type="GO" id="GO:0008270">
    <property type="term" value="F:zinc ion binding"/>
    <property type="evidence" value="ECO:0007669"/>
    <property type="project" value="UniProtKB-UniRule"/>
</dbReference>
<evidence type="ECO:0000313" key="8">
    <source>
        <dbReference type="EMBL" id="QNN71138.1"/>
    </source>
</evidence>
<feature type="binding site" evidence="7">
    <location>
        <position position="249"/>
    </location>
    <ligand>
        <name>Zn(2+)</name>
        <dbReference type="ChEBI" id="CHEBI:29105"/>
    </ligand>
</feature>
<dbReference type="Gene3D" id="2.60.120.10">
    <property type="entry name" value="Jelly Rolls"/>
    <property type="match status" value="1"/>
</dbReference>
<proteinExistence type="inferred from homology"/>
<name>A0A7G9STG3_9GAMM</name>
<dbReference type="CDD" id="cd20491">
    <property type="entry name" value="cupin_KduI_C"/>
    <property type="match status" value="1"/>
</dbReference>
<dbReference type="PIRSF" id="PIRSF006625">
    <property type="entry name" value="KduI"/>
    <property type="match status" value="1"/>
</dbReference>
<feature type="binding site" evidence="7">
    <location>
        <position position="200"/>
    </location>
    <ligand>
        <name>Zn(2+)</name>
        <dbReference type="ChEBI" id="CHEBI:29105"/>
    </ligand>
</feature>
<dbReference type="InterPro" id="IPR014710">
    <property type="entry name" value="RmlC-like_jellyroll"/>
</dbReference>
<dbReference type="EC" id="5.3.1.17" evidence="7"/>
<dbReference type="KEGG" id="tcn:H9L16_06115"/>
<dbReference type="EMBL" id="CP060719">
    <property type="protein sequence ID" value="QNN71138.1"/>
    <property type="molecule type" value="Genomic_DNA"/>
</dbReference>
<dbReference type="CDD" id="cd20294">
    <property type="entry name" value="cupin_KduI_N"/>
    <property type="match status" value="1"/>
</dbReference>
<evidence type="ECO:0000256" key="4">
    <source>
        <dbReference type="ARBA" id="ARBA00022723"/>
    </source>
</evidence>
<evidence type="ECO:0000256" key="3">
    <source>
        <dbReference type="ARBA" id="ARBA00008086"/>
    </source>
</evidence>
<feature type="binding site" evidence="7">
    <location>
        <position position="202"/>
    </location>
    <ligand>
        <name>Zn(2+)</name>
        <dbReference type="ChEBI" id="CHEBI:29105"/>
    </ligand>
</feature>
<evidence type="ECO:0000256" key="5">
    <source>
        <dbReference type="ARBA" id="ARBA00022833"/>
    </source>
</evidence>
<comment type="similarity">
    <text evidence="3 7">Belongs to the KduI family.</text>
</comment>